<dbReference type="OrthoDB" id="296386at2759"/>
<keyword evidence="5 8" id="KW-1133">Transmembrane helix</keyword>
<evidence type="ECO:0000256" key="2">
    <source>
        <dbReference type="ARBA" id="ARBA00009671"/>
    </source>
</evidence>
<evidence type="ECO:0000256" key="5">
    <source>
        <dbReference type="ARBA" id="ARBA00022989"/>
    </source>
</evidence>
<keyword evidence="6 8" id="KW-0472">Membrane</keyword>
<reference evidence="11" key="1">
    <citation type="submission" date="2019-08" db="EMBL/GenBank/DDBJ databases">
        <title>The genome of the North American firefly Photinus pyralis.</title>
        <authorList>
            <consortium name="Photinus pyralis genome working group"/>
            <person name="Fallon T.R."/>
            <person name="Sander Lower S.E."/>
            <person name="Weng J.-K."/>
        </authorList>
    </citation>
    <scope>NUCLEOTIDE SEQUENCE</scope>
    <source>
        <strain evidence="11">TRF0915ILg1</strain>
        <tissue evidence="11">Whole body</tissue>
    </source>
</reference>
<dbReference type="GO" id="GO:0046983">
    <property type="term" value="F:protein dimerization activity"/>
    <property type="evidence" value="ECO:0007669"/>
    <property type="project" value="InterPro"/>
</dbReference>
<gene>
    <name evidence="11" type="ORF">ILUMI_23617</name>
</gene>
<evidence type="ECO:0000256" key="1">
    <source>
        <dbReference type="ARBA" id="ARBA00004651"/>
    </source>
</evidence>
<feature type="domain" description="Anoctamin dimerisation" evidence="10">
    <location>
        <begin position="382"/>
        <end position="487"/>
    </location>
</feature>
<comment type="caution">
    <text evidence="8">Lacks conserved residue(s) required for the propagation of feature annotation.</text>
</comment>
<name>A0A8K0FWU9_IGNLU</name>
<dbReference type="InterPro" id="IPR007632">
    <property type="entry name" value="Anoctamin"/>
</dbReference>
<proteinExistence type="inferred from homology"/>
<comment type="caution">
    <text evidence="11">The sequence shown here is derived from an EMBL/GenBank/DDBJ whole genome shotgun (WGS) entry which is preliminary data.</text>
</comment>
<dbReference type="EMBL" id="VTPC01090606">
    <property type="protein sequence ID" value="KAF2882555.1"/>
    <property type="molecule type" value="Genomic_DNA"/>
</dbReference>
<dbReference type="PANTHER" id="PTHR12308">
    <property type="entry name" value="ANOCTAMIN"/>
    <property type="match status" value="1"/>
</dbReference>
<evidence type="ECO:0000259" key="10">
    <source>
        <dbReference type="Pfam" id="PF16178"/>
    </source>
</evidence>
<evidence type="ECO:0000259" key="9">
    <source>
        <dbReference type="Pfam" id="PF04547"/>
    </source>
</evidence>
<feature type="transmembrane region" description="Helical" evidence="8">
    <location>
        <begin position="580"/>
        <end position="599"/>
    </location>
</feature>
<keyword evidence="3" id="KW-1003">Cell membrane</keyword>
<comment type="subcellular location">
    <subcellularLocation>
        <location evidence="1">Cell membrane</location>
        <topology evidence="1">Multi-pass membrane protein</topology>
    </subcellularLocation>
    <subcellularLocation>
        <location evidence="8">Membrane</location>
        <topology evidence="8">Multi-pass membrane protein</topology>
    </subcellularLocation>
</comment>
<dbReference type="GO" id="GO:0005886">
    <property type="term" value="C:plasma membrane"/>
    <property type="evidence" value="ECO:0007669"/>
    <property type="project" value="UniProtKB-SubCell"/>
</dbReference>
<dbReference type="AlphaFoldDB" id="A0A8K0FWU9"/>
<feature type="transmembrane region" description="Helical" evidence="8">
    <location>
        <begin position="870"/>
        <end position="893"/>
    </location>
</feature>
<keyword evidence="7" id="KW-0325">Glycoprotein</keyword>
<feature type="transmembrane region" description="Helical" evidence="8">
    <location>
        <begin position="914"/>
        <end position="940"/>
    </location>
</feature>
<evidence type="ECO:0000256" key="7">
    <source>
        <dbReference type="ARBA" id="ARBA00023180"/>
    </source>
</evidence>
<evidence type="ECO:0000256" key="3">
    <source>
        <dbReference type="ARBA" id="ARBA00022475"/>
    </source>
</evidence>
<feature type="transmembrane region" description="Helical" evidence="8">
    <location>
        <begin position="498"/>
        <end position="528"/>
    </location>
</feature>
<feature type="transmembrane region" description="Helical" evidence="8">
    <location>
        <begin position="801"/>
        <end position="822"/>
    </location>
</feature>
<organism evidence="11 12">
    <name type="scientific">Ignelater luminosus</name>
    <name type="common">Cucubano</name>
    <name type="synonym">Pyrophorus luminosus</name>
    <dbReference type="NCBI Taxonomy" id="2038154"/>
    <lineage>
        <taxon>Eukaryota</taxon>
        <taxon>Metazoa</taxon>
        <taxon>Ecdysozoa</taxon>
        <taxon>Arthropoda</taxon>
        <taxon>Hexapoda</taxon>
        <taxon>Insecta</taxon>
        <taxon>Pterygota</taxon>
        <taxon>Neoptera</taxon>
        <taxon>Endopterygota</taxon>
        <taxon>Coleoptera</taxon>
        <taxon>Polyphaga</taxon>
        <taxon>Elateriformia</taxon>
        <taxon>Elateroidea</taxon>
        <taxon>Elateridae</taxon>
        <taxon>Agrypninae</taxon>
        <taxon>Pyrophorini</taxon>
        <taxon>Ignelater</taxon>
    </lineage>
</organism>
<dbReference type="PANTHER" id="PTHR12308:SF84">
    <property type="entry name" value="ANOCTAMIN"/>
    <property type="match status" value="1"/>
</dbReference>
<evidence type="ECO:0000256" key="4">
    <source>
        <dbReference type="ARBA" id="ARBA00022692"/>
    </source>
</evidence>
<evidence type="ECO:0000313" key="12">
    <source>
        <dbReference type="Proteomes" id="UP000801492"/>
    </source>
</evidence>
<evidence type="ECO:0000256" key="6">
    <source>
        <dbReference type="ARBA" id="ARBA00023136"/>
    </source>
</evidence>
<dbReference type="Pfam" id="PF04547">
    <property type="entry name" value="Anoctamin"/>
    <property type="match status" value="1"/>
</dbReference>
<feature type="transmembrane region" description="Helical" evidence="8">
    <location>
        <begin position="655"/>
        <end position="679"/>
    </location>
</feature>
<dbReference type="Proteomes" id="UP000801492">
    <property type="component" value="Unassembled WGS sequence"/>
</dbReference>
<accession>A0A8K0FWU9</accession>
<evidence type="ECO:0000313" key="11">
    <source>
        <dbReference type="EMBL" id="KAF2882555.1"/>
    </source>
</evidence>
<dbReference type="Pfam" id="PF16178">
    <property type="entry name" value="Anoct_dimer"/>
    <property type="match status" value="1"/>
</dbReference>
<feature type="domain" description="Anoctamin transmembrane" evidence="9">
    <location>
        <begin position="490"/>
        <end position="1019"/>
    </location>
</feature>
<keyword evidence="4 8" id="KW-0812">Transmembrane</keyword>
<sequence>MDQFPKASDSFGVSMQRLKEGLQKTIQIFRVYEGDAERECGNYIYSFSSQSIVQTECAKPPRFPSRNYRHCSEREEELETEVSAIELGSDYDDSSNLCSATDDTLVNNISSRQRYYGLKPLAFKDETDTYYRRMLKCGPKQYSGSILKDDTSDTVSIHSQASLRVSLDVKTNAGDVEQNDLGTAVLEHTITTPTVLKQPKIKTLRTPVEYTSSSPESEQEIARYKIYVRKPVEPSPKKVLTFKTSSVSSFEYSPPPTPPFRESPLPPPVTPFSVKSKIASEDRIFLPEKKNYVVDDLAEGPINRFNYALVYPDRSDVMRPELKYLLSYLERSGLEIQLVRGKYQKGNLVFILVHMPIATLVEDTQKQKVRLSCMLPYYPTEDPPNLHWFTMCFAQKQEGPRRTNEQRVFVTSTEKILFIHQRVDRAKFGPEPEQYGIEELIKEDIITAAYPLHDGDAHASWLKKLSDRQNLTMFWGKLARFTHLQPLRMVRKYFGAEIAFYFAWLGYLACLLTPAAIYGCLILVAGIASLSNPEDNRIGEVCSSDRFMCPLCLNYKHCDFAAIKDSCFYSRLNYIFDNNFTLTFPRFMAAWTLIFVMYWKRVENMLKLEWNLYHTNMESFIRSSFLRRLKEQHIEITYKGDPRIPFSWRVVMRTITMLIMLTMLGLLCLTAYVLALLRILLTHKLTIRVDRKDNVNVSLISNGMHSSNIICSMLSGIFIVINSKIFPYIIDWTTALESPRTDREYSVSYTSKLFILECFNNFAYGIYMAFFREFGFWYPGDVAGWEYSNGIRRNMCDPSGCIADLSIYVAIVLSIKVLYHWIETGIYIYRNVKKSPAIILIDQWESDYELTPVNYKLYIPTLYMEPVMKFGFVTLFSGVFPLAPLLVLIDTAVTIRINATMFCQLLRRPPPRRVVGLEMWEGIIRIVSVCGIIISMYILWFTTDFMKRSVYFFYHNSTNNYLFDTISDFKVSDYDIPYEKIGLSKCYYRGNRIPSDKSNKYQFTLRYAEIIMYQHIFTIRYLLGLLAFGGFFYFVIWNHERERPYDEAIDEDDEKPR</sequence>
<dbReference type="GO" id="GO:0005254">
    <property type="term" value="F:chloride channel activity"/>
    <property type="evidence" value="ECO:0007669"/>
    <property type="project" value="TreeGrafter"/>
</dbReference>
<dbReference type="InterPro" id="IPR032394">
    <property type="entry name" value="Anoct_dimer"/>
</dbReference>
<evidence type="ECO:0000256" key="8">
    <source>
        <dbReference type="RuleBase" id="RU280814"/>
    </source>
</evidence>
<comment type="similarity">
    <text evidence="2 8">Belongs to the anoctamin family.</text>
</comment>
<dbReference type="InterPro" id="IPR049452">
    <property type="entry name" value="Anoctamin_TM"/>
</dbReference>
<protein>
    <recommendedName>
        <fullName evidence="8">Anoctamin</fullName>
    </recommendedName>
</protein>
<feature type="transmembrane region" description="Helical" evidence="8">
    <location>
        <begin position="1010"/>
        <end position="1036"/>
    </location>
</feature>
<keyword evidence="12" id="KW-1185">Reference proteome</keyword>